<sequence length="151" mass="15359">MDASTPPDPERLAAASRFRGDVAAVLTVVVTTIVTLGFCAWVYVAGSFVAGYLTYLLVLVPLFFGAWICKAVMTTRGPAGPHLGVMGPVVASFTGAILLSGGHPAADDAHLLAVLTGVAAGAVAALAIPGWWWRLGALAVLAGLVTFVAAQ</sequence>
<evidence type="ECO:0000313" key="2">
    <source>
        <dbReference type="EMBL" id="GAA4729233.1"/>
    </source>
</evidence>
<dbReference type="Proteomes" id="UP001500956">
    <property type="component" value="Unassembled WGS sequence"/>
</dbReference>
<keyword evidence="1" id="KW-1133">Transmembrane helix</keyword>
<keyword evidence="3" id="KW-1185">Reference proteome</keyword>
<accession>A0ABP8YG92</accession>
<feature type="transmembrane region" description="Helical" evidence="1">
    <location>
        <begin position="81"/>
        <end position="103"/>
    </location>
</feature>
<evidence type="ECO:0000313" key="3">
    <source>
        <dbReference type="Proteomes" id="UP001500956"/>
    </source>
</evidence>
<reference evidence="3" key="1">
    <citation type="journal article" date="2019" name="Int. J. Syst. Evol. Microbiol.">
        <title>The Global Catalogue of Microorganisms (GCM) 10K type strain sequencing project: providing services to taxonomists for standard genome sequencing and annotation.</title>
        <authorList>
            <consortium name="The Broad Institute Genomics Platform"/>
            <consortium name="The Broad Institute Genome Sequencing Center for Infectious Disease"/>
            <person name="Wu L."/>
            <person name="Ma J."/>
        </authorList>
    </citation>
    <scope>NUCLEOTIDE SEQUENCE [LARGE SCALE GENOMIC DNA]</scope>
    <source>
        <strain evidence="3">JCM 18063</strain>
    </source>
</reference>
<organism evidence="2 3">
    <name type="scientific">Isoptericola chiayiensis</name>
    <dbReference type="NCBI Taxonomy" id="579446"/>
    <lineage>
        <taxon>Bacteria</taxon>
        <taxon>Bacillati</taxon>
        <taxon>Actinomycetota</taxon>
        <taxon>Actinomycetes</taxon>
        <taxon>Micrococcales</taxon>
        <taxon>Promicromonosporaceae</taxon>
        <taxon>Isoptericola</taxon>
    </lineage>
</organism>
<feature type="transmembrane region" description="Helical" evidence="1">
    <location>
        <begin position="49"/>
        <end position="69"/>
    </location>
</feature>
<keyword evidence="1" id="KW-0812">Transmembrane</keyword>
<gene>
    <name evidence="2" type="ORF">GCM10023216_20860</name>
</gene>
<proteinExistence type="predicted"/>
<name>A0ABP8YG92_9MICO</name>
<dbReference type="RefSeq" id="WP_246253576.1">
    <property type="nucleotide sequence ID" value="NZ_BAABID010000008.1"/>
</dbReference>
<keyword evidence="1" id="KW-0472">Membrane</keyword>
<dbReference type="EMBL" id="BAABID010000008">
    <property type="protein sequence ID" value="GAA4729233.1"/>
    <property type="molecule type" value="Genomic_DNA"/>
</dbReference>
<feature type="transmembrane region" description="Helical" evidence="1">
    <location>
        <begin position="21"/>
        <end position="43"/>
    </location>
</feature>
<feature type="transmembrane region" description="Helical" evidence="1">
    <location>
        <begin position="109"/>
        <end position="127"/>
    </location>
</feature>
<evidence type="ECO:0000256" key="1">
    <source>
        <dbReference type="SAM" id="Phobius"/>
    </source>
</evidence>
<protein>
    <submittedName>
        <fullName evidence="2">Uncharacterized protein</fullName>
    </submittedName>
</protein>
<comment type="caution">
    <text evidence="2">The sequence shown here is derived from an EMBL/GenBank/DDBJ whole genome shotgun (WGS) entry which is preliminary data.</text>
</comment>